<dbReference type="Gene3D" id="3.60.130.10">
    <property type="entry name" value="Clavaminate synthase-like"/>
    <property type="match status" value="1"/>
</dbReference>
<evidence type="ECO:0000256" key="2">
    <source>
        <dbReference type="ARBA" id="ARBA00023002"/>
    </source>
</evidence>
<evidence type="ECO:0000259" key="4">
    <source>
        <dbReference type="Pfam" id="PF02668"/>
    </source>
</evidence>
<evidence type="ECO:0000313" key="6">
    <source>
        <dbReference type="Proteomes" id="UP000065797"/>
    </source>
</evidence>
<name>A0A109FUN1_BACMY</name>
<dbReference type="Proteomes" id="UP000065797">
    <property type="component" value="Unassembled WGS sequence"/>
</dbReference>
<evidence type="ECO:0000313" key="5">
    <source>
        <dbReference type="EMBL" id="KWU54893.1"/>
    </source>
</evidence>
<reference evidence="5 6" key="1">
    <citation type="submission" date="2016-01" db="EMBL/GenBank/DDBJ databases">
        <authorList>
            <person name="McClelland M."/>
            <person name="Jain A."/>
            <person name="Saraogi P."/>
            <person name="Mendelson R."/>
            <person name="Westerman R."/>
            <person name="SanMiguel P."/>
            <person name="Csonka L."/>
        </authorList>
    </citation>
    <scope>NUCLEOTIDE SEQUENCE [LARGE SCALE GENOMIC DNA]</scope>
    <source>
        <strain evidence="5 6">PE8-15</strain>
    </source>
</reference>
<organism evidence="5 6">
    <name type="scientific">Bacillus mycoides</name>
    <dbReference type="NCBI Taxonomy" id="1405"/>
    <lineage>
        <taxon>Bacteria</taxon>
        <taxon>Bacillati</taxon>
        <taxon>Bacillota</taxon>
        <taxon>Bacilli</taxon>
        <taxon>Bacillales</taxon>
        <taxon>Bacillaceae</taxon>
        <taxon>Bacillus</taxon>
        <taxon>Bacillus cereus group</taxon>
    </lineage>
</organism>
<comment type="cofactor">
    <cofactor evidence="1">
        <name>Fe(2+)</name>
        <dbReference type="ChEBI" id="CHEBI:29033"/>
    </cofactor>
</comment>
<dbReference type="GO" id="GO:0017000">
    <property type="term" value="P:antibiotic biosynthetic process"/>
    <property type="evidence" value="ECO:0007669"/>
    <property type="project" value="UniProtKB-KW"/>
</dbReference>
<proteinExistence type="predicted"/>
<keyword evidence="2" id="KW-0560">Oxidoreductase</keyword>
<gene>
    <name evidence="5" type="ORF">AWW70_26130</name>
</gene>
<dbReference type="AlphaFoldDB" id="A0A109FUN1"/>
<dbReference type="PANTHER" id="PTHR10696:SF56">
    <property type="entry name" value="TAUD_TFDA-LIKE DOMAIN-CONTAINING PROTEIN"/>
    <property type="match status" value="1"/>
</dbReference>
<evidence type="ECO:0000256" key="3">
    <source>
        <dbReference type="ARBA" id="ARBA00023194"/>
    </source>
</evidence>
<protein>
    <submittedName>
        <fullName evidence="5">Taurine catabolism dioxygenase TauD</fullName>
    </submittedName>
</protein>
<keyword evidence="3" id="KW-0045">Antibiotic biosynthesis</keyword>
<dbReference type="RefSeq" id="WP_060751828.1">
    <property type="nucleotide sequence ID" value="NZ_LRPH01000094.1"/>
</dbReference>
<comment type="caution">
    <text evidence="5">The sequence shown here is derived from an EMBL/GenBank/DDBJ whole genome shotgun (WGS) entry which is preliminary data.</text>
</comment>
<dbReference type="InterPro" id="IPR042098">
    <property type="entry name" value="TauD-like_sf"/>
</dbReference>
<sequence length="340" mass="39709">MVKSLKMDRIRRKSVQVNQELTKTRLLEEGKNLPLVIEPNMDGVNICEWAKGNREELNALLSKHGGILFRGFKVEDTKDFHSFIRQVSGELLEYKDHATPRSAVQNQIYTSTDFAADQWIELHNEMAYGQEWPMKIFFYCDIPAFSGGETPIADSRRIYERMDPTIREKFTEKGVMYVRNLGLSLGMKWQDVFQTNDKGLVEEICQKNGMNYIWKSDEHLRIEQVRPAVSLHPITGENIWFNQITAFHITTLAREIREEILHQYDEQDVPKNSYYGDGTSIEPEVLDQIRKVYEEEMLTFPWEKGDILMLDNMMTAHARTPYEGERKILVGMTESNSWKI</sequence>
<dbReference type="GO" id="GO:0051213">
    <property type="term" value="F:dioxygenase activity"/>
    <property type="evidence" value="ECO:0007669"/>
    <property type="project" value="UniProtKB-KW"/>
</dbReference>
<feature type="domain" description="TauD/TfdA-like" evidence="4">
    <location>
        <begin position="39"/>
        <end position="332"/>
    </location>
</feature>
<dbReference type="InterPro" id="IPR003819">
    <property type="entry name" value="TauD/TfdA-like"/>
</dbReference>
<accession>A0A109FUN1</accession>
<dbReference type="SUPFAM" id="SSF51197">
    <property type="entry name" value="Clavaminate synthase-like"/>
    <property type="match status" value="1"/>
</dbReference>
<dbReference type="PANTHER" id="PTHR10696">
    <property type="entry name" value="GAMMA-BUTYROBETAINE HYDROXYLASE-RELATED"/>
    <property type="match status" value="1"/>
</dbReference>
<keyword evidence="5" id="KW-0223">Dioxygenase</keyword>
<dbReference type="InterPro" id="IPR050411">
    <property type="entry name" value="AlphaKG_dependent_hydroxylases"/>
</dbReference>
<dbReference type="Pfam" id="PF02668">
    <property type="entry name" value="TauD"/>
    <property type="match status" value="1"/>
</dbReference>
<evidence type="ECO:0000256" key="1">
    <source>
        <dbReference type="ARBA" id="ARBA00001954"/>
    </source>
</evidence>
<dbReference type="EMBL" id="LRPH01000094">
    <property type="protein sequence ID" value="KWU54893.1"/>
    <property type="molecule type" value="Genomic_DNA"/>
</dbReference>